<name>A0A512SWS7_9MICO</name>
<reference evidence="1 2" key="1">
    <citation type="submission" date="2019-07" db="EMBL/GenBank/DDBJ databases">
        <title>Whole genome shotgun sequence of Knoellia locipacati NBRC 109775.</title>
        <authorList>
            <person name="Hosoyama A."/>
            <person name="Uohara A."/>
            <person name="Ohji S."/>
            <person name="Ichikawa N."/>
        </authorList>
    </citation>
    <scope>NUCLEOTIDE SEQUENCE [LARGE SCALE GENOMIC DNA]</scope>
    <source>
        <strain evidence="1 2">NBRC 109775</strain>
    </source>
</reference>
<dbReference type="Proteomes" id="UP000321793">
    <property type="component" value="Unassembled WGS sequence"/>
</dbReference>
<evidence type="ECO:0000313" key="2">
    <source>
        <dbReference type="Proteomes" id="UP000321793"/>
    </source>
</evidence>
<sequence length="92" mass="9820">MVREVVLELGIDQRRLAPVDLVDAVGVEVHGDDVVVLGEYDCVGEADITQAHHGDLHAANLPGSARPDTVRCPRPITLRTAPLGNNGRHADP</sequence>
<dbReference type="EMBL" id="BKBA01000003">
    <property type="protein sequence ID" value="GEQ12410.1"/>
    <property type="molecule type" value="Genomic_DNA"/>
</dbReference>
<proteinExistence type="predicted"/>
<comment type="caution">
    <text evidence="1">The sequence shown here is derived from an EMBL/GenBank/DDBJ whole genome shotgun (WGS) entry which is preliminary data.</text>
</comment>
<organism evidence="1 2">
    <name type="scientific">Knoellia locipacati</name>
    <dbReference type="NCBI Taxonomy" id="882824"/>
    <lineage>
        <taxon>Bacteria</taxon>
        <taxon>Bacillati</taxon>
        <taxon>Actinomycetota</taxon>
        <taxon>Actinomycetes</taxon>
        <taxon>Micrococcales</taxon>
        <taxon>Intrasporangiaceae</taxon>
        <taxon>Knoellia</taxon>
    </lineage>
</organism>
<keyword evidence="2" id="KW-1185">Reference proteome</keyword>
<protein>
    <submittedName>
        <fullName evidence="1">Uncharacterized protein</fullName>
    </submittedName>
</protein>
<dbReference type="AlphaFoldDB" id="A0A512SWS7"/>
<evidence type="ECO:0000313" key="1">
    <source>
        <dbReference type="EMBL" id="GEQ12410.1"/>
    </source>
</evidence>
<gene>
    <name evidence="1" type="ORF">KLO01_04570</name>
</gene>
<accession>A0A512SWS7</accession>